<dbReference type="PANTHER" id="PTHR34737">
    <property type="entry name" value="EF-HAND DOMAIN-CONTAINING PROTEIN"/>
    <property type="match status" value="1"/>
</dbReference>
<protein>
    <recommendedName>
        <fullName evidence="2">Temptin Cys/Cys disulfide domain-containing protein</fullName>
    </recommendedName>
</protein>
<evidence type="ECO:0000313" key="3">
    <source>
        <dbReference type="EMBL" id="ETV95194.1"/>
    </source>
</evidence>
<feature type="chain" id="PRO_5001534463" description="Temptin Cys/Cys disulfide domain-containing protein" evidence="1">
    <location>
        <begin position="20"/>
        <end position="152"/>
    </location>
</feature>
<dbReference type="VEuPathDB" id="FungiDB:H310_11456"/>
<evidence type="ECO:0000259" key="2">
    <source>
        <dbReference type="Pfam" id="PF24784"/>
    </source>
</evidence>
<dbReference type="AlphaFoldDB" id="A0A024TMG4"/>
<dbReference type="InterPro" id="IPR057626">
    <property type="entry name" value="S-S_Temptin"/>
</dbReference>
<feature type="domain" description="Temptin Cys/Cys disulfide" evidence="2">
    <location>
        <begin position="18"/>
        <end position="106"/>
    </location>
</feature>
<proteinExistence type="predicted"/>
<dbReference type="Pfam" id="PF24784">
    <property type="entry name" value="Temptin_C"/>
    <property type="match status" value="1"/>
</dbReference>
<dbReference type="eggNOG" id="ENOG502S9GS">
    <property type="taxonomic scope" value="Eukaryota"/>
</dbReference>
<dbReference type="GeneID" id="20088506"/>
<evidence type="ECO:0000256" key="1">
    <source>
        <dbReference type="SAM" id="SignalP"/>
    </source>
</evidence>
<dbReference type="PANTHER" id="PTHR34737:SF2">
    <property type="entry name" value="EF-HAND DOMAIN-CONTAINING PROTEIN"/>
    <property type="match status" value="1"/>
</dbReference>
<dbReference type="InterPro" id="IPR055313">
    <property type="entry name" value="Temptin-like"/>
</dbReference>
<gene>
    <name evidence="3" type="ORF">H310_11456</name>
</gene>
<sequence length="152" mass="15387">MPLLLPLIASAIASALVDGRPQYAALIPNGENVDGYPAVGHTNDAGGGARNAFGKDFSSEGSWTIRLCKLDSDGDGLTNGQELGDPCCTWQVGATPNQTVSLSNPGLVGSVRDKALATSVKCEGDSPAMSVHSVVSWVPIIVAAVIAVAAGV</sequence>
<keyword evidence="1" id="KW-0732">Signal</keyword>
<feature type="signal peptide" evidence="1">
    <location>
        <begin position="1"/>
        <end position="19"/>
    </location>
</feature>
<reference evidence="3" key="1">
    <citation type="submission" date="2013-12" db="EMBL/GenBank/DDBJ databases">
        <title>The Genome Sequence of Aphanomyces invadans NJM9701.</title>
        <authorList>
            <consortium name="The Broad Institute Genomics Platform"/>
            <person name="Russ C."/>
            <person name="Tyler B."/>
            <person name="van West P."/>
            <person name="Dieguez-Uribeondo J."/>
            <person name="Young S.K."/>
            <person name="Zeng Q."/>
            <person name="Gargeya S."/>
            <person name="Fitzgerald M."/>
            <person name="Abouelleil A."/>
            <person name="Alvarado L."/>
            <person name="Chapman S.B."/>
            <person name="Gainer-Dewar J."/>
            <person name="Goldberg J."/>
            <person name="Griggs A."/>
            <person name="Gujja S."/>
            <person name="Hansen M."/>
            <person name="Howarth C."/>
            <person name="Imamovic A."/>
            <person name="Ireland A."/>
            <person name="Larimer J."/>
            <person name="McCowan C."/>
            <person name="Murphy C."/>
            <person name="Pearson M."/>
            <person name="Poon T.W."/>
            <person name="Priest M."/>
            <person name="Roberts A."/>
            <person name="Saif S."/>
            <person name="Shea T."/>
            <person name="Sykes S."/>
            <person name="Wortman J."/>
            <person name="Nusbaum C."/>
            <person name="Birren B."/>
        </authorList>
    </citation>
    <scope>NUCLEOTIDE SEQUENCE [LARGE SCALE GENOMIC DNA]</scope>
    <source>
        <strain evidence="3">NJM9701</strain>
    </source>
</reference>
<accession>A0A024TMG4</accession>
<dbReference type="OrthoDB" id="129121at2759"/>
<organism evidence="3">
    <name type="scientific">Aphanomyces invadans</name>
    <dbReference type="NCBI Taxonomy" id="157072"/>
    <lineage>
        <taxon>Eukaryota</taxon>
        <taxon>Sar</taxon>
        <taxon>Stramenopiles</taxon>
        <taxon>Oomycota</taxon>
        <taxon>Saprolegniomycetes</taxon>
        <taxon>Saprolegniales</taxon>
        <taxon>Verrucalvaceae</taxon>
        <taxon>Aphanomyces</taxon>
    </lineage>
</organism>
<name>A0A024TMG4_9STRA</name>
<dbReference type="RefSeq" id="XP_008876367.1">
    <property type="nucleotide sequence ID" value="XM_008878145.1"/>
</dbReference>
<dbReference type="EMBL" id="KI913982">
    <property type="protein sequence ID" value="ETV95194.1"/>
    <property type="molecule type" value="Genomic_DNA"/>
</dbReference>